<keyword evidence="2" id="KW-0677">Repeat</keyword>
<dbReference type="SUPFAM" id="SSF48726">
    <property type="entry name" value="Immunoglobulin"/>
    <property type="match status" value="5"/>
</dbReference>
<feature type="compositionally biased region" description="Polar residues" evidence="7">
    <location>
        <begin position="1335"/>
        <end position="1349"/>
    </location>
</feature>
<feature type="compositionally biased region" description="Polar residues" evidence="7">
    <location>
        <begin position="948"/>
        <end position="971"/>
    </location>
</feature>
<dbReference type="CDD" id="cd00063">
    <property type="entry name" value="FN3"/>
    <property type="match status" value="1"/>
</dbReference>
<feature type="compositionally biased region" description="Polar residues" evidence="7">
    <location>
        <begin position="772"/>
        <end position="787"/>
    </location>
</feature>
<dbReference type="Gene3D" id="2.60.40.10">
    <property type="entry name" value="Immunoglobulins"/>
    <property type="match status" value="6"/>
</dbReference>
<feature type="domain" description="Ig-like" evidence="10">
    <location>
        <begin position="437"/>
        <end position="525"/>
    </location>
</feature>
<dbReference type="InterPro" id="IPR013098">
    <property type="entry name" value="Ig_I-set"/>
</dbReference>
<reference evidence="12" key="1">
    <citation type="submission" date="2021-02" db="EMBL/GenBank/DDBJ databases">
        <authorList>
            <person name="Nowell W R."/>
        </authorList>
    </citation>
    <scope>NUCLEOTIDE SEQUENCE</scope>
</reference>
<dbReference type="InterPro" id="IPR003599">
    <property type="entry name" value="Ig_sub"/>
</dbReference>
<evidence type="ECO:0000259" key="10">
    <source>
        <dbReference type="PROSITE" id="PS50835"/>
    </source>
</evidence>
<dbReference type="GO" id="GO:0005911">
    <property type="term" value="C:cell-cell junction"/>
    <property type="evidence" value="ECO:0007669"/>
    <property type="project" value="TreeGrafter"/>
</dbReference>
<dbReference type="PANTHER" id="PTHR11640:SF31">
    <property type="entry name" value="IRREGULAR CHIASM C-ROUGHEST PROTEIN-RELATED"/>
    <property type="match status" value="1"/>
</dbReference>
<dbReference type="InterPro" id="IPR013783">
    <property type="entry name" value="Ig-like_fold"/>
</dbReference>
<dbReference type="SMART" id="SM00408">
    <property type="entry name" value="IGc2"/>
    <property type="match status" value="4"/>
</dbReference>
<dbReference type="PANTHER" id="PTHR11640">
    <property type="entry name" value="NEPHRIN"/>
    <property type="match status" value="1"/>
</dbReference>
<feature type="compositionally biased region" description="Basic and acidic residues" evidence="7">
    <location>
        <begin position="1196"/>
        <end position="1206"/>
    </location>
</feature>
<feature type="domain" description="Ig-like" evidence="10">
    <location>
        <begin position="243"/>
        <end position="328"/>
    </location>
</feature>
<dbReference type="InterPro" id="IPR003598">
    <property type="entry name" value="Ig_sub2"/>
</dbReference>
<feature type="signal peptide" evidence="9">
    <location>
        <begin position="1"/>
        <end position="20"/>
    </location>
</feature>
<feature type="transmembrane region" description="Helical" evidence="8">
    <location>
        <begin position="734"/>
        <end position="758"/>
    </location>
</feature>
<dbReference type="SMART" id="SM00060">
    <property type="entry name" value="FN3"/>
    <property type="match status" value="1"/>
</dbReference>
<dbReference type="PROSITE" id="PS50835">
    <property type="entry name" value="IG_LIKE"/>
    <property type="match status" value="4"/>
</dbReference>
<dbReference type="InterPro" id="IPR007110">
    <property type="entry name" value="Ig-like_dom"/>
</dbReference>
<evidence type="ECO:0000256" key="8">
    <source>
        <dbReference type="SAM" id="Phobius"/>
    </source>
</evidence>
<feature type="region of interest" description="Disordered" evidence="7">
    <location>
        <begin position="1318"/>
        <end position="1349"/>
    </location>
</feature>
<evidence type="ECO:0000256" key="3">
    <source>
        <dbReference type="ARBA" id="ARBA00023136"/>
    </source>
</evidence>
<dbReference type="Pfam" id="PF13927">
    <property type="entry name" value="Ig_3"/>
    <property type="match status" value="1"/>
</dbReference>
<keyword evidence="8" id="KW-1133">Transmembrane helix</keyword>
<name>A0A820ZMZ8_9BILA</name>
<dbReference type="InterPro" id="IPR003961">
    <property type="entry name" value="FN3_dom"/>
</dbReference>
<organism evidence="12 13">
    <name type="scientific">Rotaria socialis</name>
    <dbReference type="NCBI Taxonomy" id="392032"/>
    <lineage>
        <taxon>Eukaryota</taxon>
        <taxon>Metazoa</taxon>
        <taxon>Spiralia</taxon>
        <taxon>Gnathifera</taxon>
        <taxon>Rotifera</taxon>
        <taxon>Eurotatoria</taxon>
        <taxon>Bdelloidea</taxon>
        <taxon>Philodinida</taxon>
        <taxon>Philodinidae</taxon>
        <taxon>Rotaria</taxon>
    </lineage>
</organism>
<evidence type="ECO:0000256" key="4">
    <source>
        <dbReference type="ARBA" id="ARBA00023157"/>
    </source>
</evidence>
<dbReference type="PROSITE" id="PS50853">
    <property type="entry name" value="FN3"/>
    <property type="match status" value="1"/>
</dbReference>
<evidence type="ECO:0000256" key="9">
    <source>
        <dbReference type="SAM" id="SignalP"/>
    </source>
</evidence>
<evidence type="ECO:0000256" key="2">
    <source>
        <dbReference type="ARBA" id="ARBA00022737"/>
    </source>
</evidence>
<feature type="region of interest" description="Disordered" evidence="7">
    <location>
        <begin position="1196"/>
        <end position="1296"/>
    </location>
</feature>
<keyword evidence="4" id="KW-1015">Disulfide bond</keyword>
<dbReference type="SMART" id="SM00409">
    <property type="entry name" value="IG"/>
    <property type="match status" value="4"/>
</dbReference>
<evidence type="ECO:0000256" key="6">
    <source>
        <dbReference type="ARBA" id="ARBA00023319"/>
    </source>
</evidence>
<feature type="region of interest" description="Disordered" evidence="7">
    <location>
        <begin position="948"/>
        <end position="993"/>
    </location>
</feature>
<keyword evidence="9" id="KW-0732">Signal</keyword>
<feature type="chain" id="PRO_5032558240" evidence="9">
    <location>
        <begin position="21"/>
        <end position="1349"/>
    </location>
</feature>
<comment type="subcellular location">
    <subcellularLocation>
        <location evidence="1">Membrane</location>
        <topology evidence="1">Single-pass type I membrane protein</topology>
    </subcellularLocation>
</comment>
<dbReference type="Pfam" id="PF08205">
    <property type="entry name" value="C2-set_2"/>
    <property type="match status" value="1"/>
</dbReference>
<dbReference type="GO" id="GO:0098609">
    <property type="term" value="P:cell-cell adhesion"/>
    <property type="evidence" value="ECO:0007669"/>
    <property type="project" value="TreeGrafter"/>
</dbReference>
<feature type="compositionally biased region" description="Low complexity" evidence="7">
    <location>
        <begin position="1276"/>
        <end position="1296"/>
    </location>
</feature>
<dbReference type="Pfam" id="PF00041">
    <property type="entry name" value="fn3"/>
    <property type="match status" value="1"/>
</dbReference>
<dbReference type="GO" id="GO:0050839">
    <property type="term" value="F:cell adhesion molecule binding"/>
    <property type="evidence" value="ECO:0007669"/>
    <property type="project" value="TreeGrafter"/>
</dbReference>
<evidence type="ECO:0000256" key="5">
    <source>
        <dbReference type="ARBA" id="ARBA00023180"/>
    </source>
</evidence>
<dbReference type="Proteomes" id="UP000663838">
    <property type="component" value="Unassembled WGS sequence"/>
</dbReference>
<feature type="compositionally biased region" description="Polar residues" evidence="7">
    <location>
        <begin position="1255"/>
        <end position="1275"/>
    </location>
</feature>
<evidence type="ECO:0000256" key="1">
    <source>
        <dbReference type="ARBA" id="ARBA00004479"/>
    </source>
</evidence>
<proteinExistence type="predicted"/>
<keyword evidence="3 8" id="KW-0472">Membrane</keyword>
<accession>A0A820ZMZ8</accession>
<dbReference type="InterPro" id="IPR036179">
    <property type="entry name" value="Ig-like_dom_sf"/>
</dbReference>
<dbReference type="GO" id="GO:0005886">
    <property type="term" value="C:plasma membrane"/>
    <property type="evidence" value="ECO:0007669"/>
    <property type="project" value="TreeGrafter"/>
</dbReference>
<gene>
    <name evidence="12" type="ORF">TOA249_LOCUS8165</name>
</gene>
<dbReference type="SUPFAM" id="SSF49265">
    <property type="entry name" value="Fibronectin type III"/>
    <property type="match status" value="1"/>
</dbReference>
<comment type="caution">
    <text evidence="12">The sequence shown here is derived from an EMBL/GenBank/DDBJ whole genome shotgun (WGS) entry which is preliminary data.</text>
</comment>
<dbReference type="InterPro" id="IPR036116">
    <property type="entry name" value="FN3_sf"/>
</dbReference>
<protein>
    <submittedName>
        <fullName evidence="12">Uncharacterized protein</fullName>
    </submittedName>
</protein>
<dbReference type="InterPro" id="IPR051275">
    <property type="entry name" value="Cell_adhesion_signaling"/>
</dbReference>
<evidence type="ECO:0000256" key="7">
    <source>
        <dbReference type="SAM" id="MobiDB-lite"/>
    </source>
</evidence>
<sequence length="1349" mass="152722">MYFILFILFNNFLFIHPTSIERIKVRENVNVTMTCRFNSGQHLLTTNYLTSVPSLASFNKIFDNNYSGNIILFYKDDIQVIGVHTTSNDPQKYLIRRDNFFTYQLTVLNVQLESSGLYKCQNFTAKEENLFQLNVMVPPSRLRLSPSPSLPVADGTSVLFNCTSDRAYPIPTFEWYKNDKLIQRSIGTSIHNETNTPSFSSSSLLTLVLSPFDHDHVLRCQVTNEASIHDTNVELKLDVFFKPIINISWNQKQSPTTLTVIEDTIETIDCIVSANPSAMANIEWFKNDQLIRGENQEQLKINFSRMENVQKLSCRARNTIGQSEATVNVDILYKPKLSMADRMTLNQGEKLILKCSIDSNPFCHQIQWFHNDKLIHTQACSLINRTYTIVEYTIPNVYRIHSGKYTCEVKNWLNTGFDNRREATTQISTDVRIQYAPFILNSIKKLAIQENRDIKTECLVDAYPKGDIVWFGPSSQRLSSFTEEKILNATVISSILHLPPSYPSKFGLFRCLAKNEFGQHDFSINFQPPGLPDPPNQLQAINVTHSSFILTWQTAYNGGSNLIYHISLNGNRTEERQTTLNSIRFTDLHEKSRYYAKIRTKNDHGFSDYSSTLVIITNEYPFHAEEFPLIERASYTTDGRRIHFDLSQPRSSSISRDQLCLQHYHMTFSSIETTNDLPSCIPLNSLQQSNNEIEIAIDQANIHLKLCLINQTDICTKSIPIPTGVALSNDSSELVLILIGAILGLCAVAALIGLFICIQQRRRRRKSKHSSMETIKSSSNGHQTDNFHATPVRVVDTNACLYYPAQTSTVNEMRPNGTLLYNSEMPNGIYSIQEKKNSMCFDSGMPSTTSNNSDSACSQAFSSSDIDGQIMNAYFDRSDGELLVNGRLMAKNNHLPDIQQLFLTKYNGATDIPSYKIATREDNHLNLTSHANPVYDKLTFSRAVNMRKVTSTHQQSPQLNRPKQKTLNTRSKSTDTSHTDITALPNPSELNTSKVESNISFTRRGAAAAGAAAPPPFCLPTPPPAKLIEAQILSSTTSRSRAKTPRTNTQTLQAALTENNKDVKKPIADGTVRYVNSRHGFEVQRYSSSNWLAVDVYTKDACQSHEKTFREMLDKKRQYERLSRSIYSSEYYTQRWDELLKSYKQGHLTHAEWAQQNYQLFCLKTLYSQAIKREQTHIEAFVGNSRRDRARSAFKEWKETKSDDNPQHQTRLTTARSHRTTEAASSSFLSTTSFPNSSSKTGDQNHTTSSDRSHRLSMSTNTDSELQRIPNNQPKNSSQNTSNMSSSSSSSASSSTTSYVFDEQRWSLHAMLKRVVGLAEPLKQPSTVTKRKHSPMTNASNDSGFESIS</sequence>
<feature type="domain" description="Ig-like" evidence="10">
    <location>
        <begin position="335"/>
        <end position="424"/>
    </location>
</feature>
<evidence type="ECO:0000313" key="12">
    <source>
        <dbReference type="EMBL" id="CAF4564616.1"/>
    </source>
</evidence>
<keyword evidence="6" id="KW-0393">Immunoglobulin domain</keyword>
<feature type="domain" description="Ig-like" evidence="10">
    <location>
        <begin position="139"/>
        <end position="236"/>
    </location>
</feature>
<feature type="compositionally biased region" description="Low complexity" evidence="7">
    <location>
        <begin position="1222"/>
        <end position="1241"/>
    </location>
</feature>
<evidence type="ECO:0000313" key="13">
    <source>
        <dbReference type="Proteomes" id="UP000663838"/>
    </source>
</evidence>
<feature type="domain" description="Fibronectin type-III" evidence="11">
    <location>
        <begin position="534"/>
        <end position="620"/>
    </location>
</feature>
<evidence type="ECO:0000259" key="11">
    <source>
        <dbReference type="PROSITE" id="PS50853"/>
    </source>
</evidence>
<keyword evidence="8" id="KW-0812">Transmembrane</keyword>
<feature type="region of interest" description="Disordered" evidence="7">
    <location>
        <begin position="767"/>
        <end position="788"/>
    </location>
</feature>
<dbReference type="InterPro" id="IPR013162">
    <property type="entry name" value="CD80_C2-set"/>
</dbReference>
<keyword evidence="5" id="KW-0325">Glycoprotein</keyword>
<dbReference type="Pfam" id="PF07679">
    <property type="entry name" value="I-set"/>
    <property type="match status" value="1"/>
</dbReference>
<dbReference type="EMBL" id="CAJOBS010000383">
    <property type="protein sequence ID" value="CAF4564616.1"/>
    <property type="molecule type" value="Genomic_DNA"/>
</dbReference>